<evidence type="ECO:0000256" key="5">
    <source>
        <dbReference type="ARBA" id="ARBA00041138"/>
    </source>
</evidence>
<dbReference type="AlphaFoldDB" id="A0A834E1K8"/>
<evidence type="ECO:0000256" key="7">
    <source>
        <dbReference type="ARBA" id="ARBA00048208"/>
    </source>
</evidence>
<feature type="domain" description="CoA carboxyltransferase N-terminal" evidence="10">
    <location>
        <begin position="32"/>
        <end position="206"/>
    </location>
</feature>
<dbReference type="GO" id="GO:0005739">
    <property type="term" value="C:mitochondrion"/>
    <property type="evidence" value="ECO:0007669"/>
    <property type="project" value="TreeGrafter"/>
</dbReference>
<keyword evidence="3" id="KW-0436">Ligase</keyword>
<dbReference type="InterPro" id="IPR051047">
    <property type="entry name" value="AccD/PCCB"/>
</dbReference>
<evidence type="ECO:0000256" key="2">
    <source>
        <dbReference type="ARBA" id="ARBA00013050"/>
    </source>
</evidence>
<gene>
    <name evidence="11" type="ORF">HJG60_014628</name>
</gene>
<accession>A0A834E1K8</accession>
<evidence type="ECO:0000256" key="6">
    <source>
        <dbReference type="ARBA" id="ARBA00042797"/>
    </source>
</evidence>
<proteinExistence type="predicted"/>
<comment type="pathway">
    <text evidence="1">Metabolic intermediate metabolism; propanoyl-CoA degradation; succinyl-CoA from propanoyl-CoA: step 1/3.</text>
</comment>
<dbReference type="PROSITE" id="PS50980">
    <property type="entry name" value="COA_CT_NTER"/>
    <property type="match status" value="1"/>
</dbReference>
<evidence type="ECO:0000256" key="9">
    <source>
        <dbReference type="SAM" id="SignalP"/>
    </source>
</evidence>
<evidence type="ECO:0000256" key="8">
    <source>
        <dbReference type="ARBA" id="ARBA00049495"/>
    </source>
</evidence>
<keyword evidence="9" id="KW-0732">Signal</keyword>
<comment type="catalytic activity">
    <reaction evidence="8">
        <text>propanoyl-CoA + hydrogencarbonate + ATP = (S)-methylmalonyl-CoA + ADP + phosphate + H(+)</text>
        <dbReference type="Rhea" id="RHEA:23720"/>
        <dbReference type="ChEBI" id="CHEBI:15378"/>
        <dbReference type="ChEBI" id="CHEBI:17544"/>
        <dbReference type="ChEBI" id="CHEBI:30616"/>
        <dbReference type="ChEBI" id="CHEBI:43474"/>
        <dbReference type="ChEBI" id="CHEBI:57327"/>
        <dbReference type="ChEBI" id="CHEBI:57392"/>
        <dbReference type="ChEBI" id="CHEBI:456216"/>
        <dbReference type="EC" id="6.4.1.3"/>
    </reaction>
    <physiologicalReaction direction="left-to-right" evidence="8">
        <dbReference type="Rhea" id="RHEA:23721"/>
    </physiologicalReaction>
</comment>
<organism evidence="11 12">
    <name type="scientific">Phyllostomus discolor</name>
    <name type="common">pale spear-nosed bat</name>
    <dbReference type="NCBI Taxonomy" id="89673"/>
    <lineage>
        <taxon>Eukaryota</taxon>
        <taxon>Metazoa</taxon>
        <taxon>Chordata</taxon>
        <taxon>Craniata</taxon>
        <taxon>Vertebrata</taxon>
        <taxon>Euteleostomi</taxon>
        <taxon>Mammalia</taxon>
        <taxon>Eutheria</taxon>
        <taxon>Laurasiatheria</taxon>
        <taxon>Chiroptera</taxon>
        <taxon>Yangochiroptera</taxon>
        <taxon>Phyllostomidae</taxon>
        <taxon>Phyllostominae</taxon>
        <taxon>Phyllostomus</taxon>
    </lineage>
</organism>
<dbReference type="Proteomes" id="UP000664940">
    <property type="component" value="Unassembled WGS sequence"/>
</dbReference>
<reference evidence="11 12" key="1">
    <citation type="journal article" date="2020" name="Nature">
        <title>Six reference-quality genomes reveal evolution of bat adaptations.</title>
        <authorList>
            <person name="Jebb D."/>
            <person name="Huang Z."/>
            <person name="Pippel M."/>
            <person name="Hughes G.M."/>
            <person name="Lavrichenko K."/>
            <person name="Devanna P."/>
            <person name="Winkler S."/>
            <person name="Jermiin L.S."/>
            <person name="Skirmuntt E.C."/>
            <person name="Katzourakis A."/>
            <person name="Burkitt-Gray L."/>
            <person name="Ray D.A."/>
            <person name="Sullivan K.A.M."/>
            <person name="Roscito J.G."/>
            <person name="Kirilenko B.M."/>
            <person name="Davalos L.M."/>
            <person name="Corthals A.P."/>
            <person name="Power M.L."/>
            <person name="Jones G."/>
            <person name="Ransome R.D."/>
            <person name="Dechmann D.K.N."/>
            <person name="Locatelli A.G."/>
            <person name="Puechmaille S.J."/>
            <person name="Fedrigo O."/>
            <person name="Jarvis E.D."/>
            <person name="Hiller M."/>
            <person name="Vernes S.C."/>
            <person name="Myers E.W."/>
            <person name="Teeling E.C."/>
        </authorList>
    </citation>
    <scope>NUCLEOTIDE SEQUENCE [LARGE SCALE GENOMIC DNA]</scope>
    <source>
        <strain evidence="11">Bat1K_MPI-CBG_1</strain>
    </source>
</reference>
<dbReference type="Gene3D" id="3.90.226.10">
    <property type="entry name" value="2-enoyl-CoA Hydratase, Chain A, domain 1"/>
    <property type="match status" value="1"/>
</dbReference>
<dbReference type="SUPFAM" id="SSF52096">
    <property type="entry name" value="ClpP/crotonase"/>
    <property type="match status" value="1"/>
</dbReference>
<sequence>MAAAMRVLAAGARLSIVVSSFRVAARSLCSQPVSVNQRIEDKRRAALMGGGQRRIDSQHKRGKLTARERISLLLDPDSFVESDMFVEHRCADFGMAADKNKFPGDSVVTGRGRINGRLVYVFSQDFTVFGGSLSGAHAQKICKIMDQAMTVGAPVIGLNDSGGARIQEGVESLAGYADIFLRQGKGWRKRRRETVTNNCLLHAPNW</sequence>
<evidence type="ECO:0000313" key="12">
    <source>
        <dbReference type="Proteomes" id="UP000664940"/>
    </source>
</evidence>
<dbReference type="PANTHER" id="PTHR43842">
    <property type="entry name" value="PROPIONYL-COA CARBOXYLASE BETA CHAIN"/>
    <property type="match status" value="1"/>
</dbReference>
<evidence type="ECO:0000256" key="1">
    <source>
        <dbReference type="ARBA" id="ARBA00005060"/>
    </source>
</evidence>
<evidence type="ECO:0000313" key="11">
    <source>
        <dbReference type="EMBL" id="KAF6100519.1"/>
    </source>
</evidence>
<feature type="chain" id="PRO_5032283438" description="Propionyl-CoA carboxylase beta chain, mitochondrial" evidence="9">
    <location>
        <begin position="21"/>
        <end position="206"/>
    </location>
</feature>
<evidence type="ECO:0000256" key="4">
    <source>
        <dbReference type="ARBA" id="ARBA00038567"/>
    </source>
</evidence>
<dbReference type="PANTHER" id="PTHR43842:SF2">
    <property type="entry name" value="PROPIONYL-COA CARBOXYLASE BETA CHAIN, MITOCHONDRIAL"/>
    <property type="match status" value="1"/>
</dbReference>
<dbReference type="InterPro" id="IPR029045">
    <property type="entry name" value="ClpP/crotonase-like_dom_sf"/>
</dbReference>
<dbReference type="EMBL" id="JABVXQ010000007">
    <property type="protein sequence ID" value="KAF6100519.1"/>
    <property type="molecule type" value="Genomic_DNA"/>
</dbReference>
<dbReference type="InterPro" id="IPR034733">
    <property type="entry name" value="AcCoA_carboxyl_beta"/>
</dbReference>
<dbReference type="EC" id="6.4.1.3" evidence="2"/>
<feature type="signal peptide" evidence="9">
    <location>
        <begin position="1"/>
        <end position="20"/>
    </location>
</feature>
<comment type="caution">
    <text evidence="11">The sequence shown here is derived from an EMBL/GenBank/DDBJ whole genome shotgun (WGS) entry which is preliminary data.</text>
</comment>
<protein>
    <recommendedName>
        <fullName evidence="5">Propionyl-CoA carboxylase beta chain, mitochondrial</fullName>
        <ecNumber evidence="2">6.4.1.3</ecNumber>
    </recommendedName>
    <alternativeName>
        <fullName evidence="6">Propanoyl-CoA:carbon dioxide ligase subunit beta</fullName>
    </alternativeName>
</protein>
<name>A0A834E1K8_9CHIR</name>
<comment type="catalytic activity">
    <reaction evidence="7">
        <text>butanoyl-CoA + hydrogencarbonate + ATP = (2S)-ethylmalonyl-CoA + ADP + phosphate + H(+)</text>
        <dbReference type="Rhea" id="RHEA:59520"/>
        <dbReference type="ChEBI" id="CHEBI:15378"/>
        <dbReference type="ChEBI" id="CHEBI:17544"/>
        <dbReference type="ChEBI" id="CHEBI:30616"/>
        <dbReference type="ChEBI" id="CHEBI:43474"/>
        <dbReference type="ChEBI" id="CHEBI:57371"/>
        <dbReference type="ChEBI" id="CHEBI:60909"/>
        <dbReference type="ChEBI" id="CHEBI:456216"/>
    </reaction>
    <physiologicalReaction direction="left-to-right" evidence="7">
        <dbReference type="Rhea" id="RHEA:59521"/>
    </physiologicalReaction>
</comment>
<dbReference type="InterPro" id="IPR011762">
    <property type="entry name" value="COA_CT_N"/>
</dbReference>
<comment type="subunit">
    <text evidence="4">The holoenzyme is a dodecamer composed of 6 PCCA/alpha subunits and 6 PCCB/beta subunits.</text>
</comment>
<evidence type="ECO:0000256" key="3">
    <source>
        <dbReference type="ARBA" id="ARBA00022598"/>
    </source>
</evidence>
<evidence type="ECO:0000259" key="10">
    <source>
        <dbReference type="PROSITE" id="PS50980"/>
    </source>
</evidence>
<dbReference type="Pfam" id="PF01039">
    <property type="entry name" value="Carboxyl_trans"/>
    <property type="match status" value="1"/>
</dbReference>
<dbReference type="GO" id="GO:0004658">
    <property type="term" value="F:propionyl-CoA carboxylase activity"/>
    <property type="evidence" value="ECO:0007669"/>
    <property type="project" value="UniProtKB-EC"/>
</dbReference>